<dbReference type="EMBL" id="BQKB01000053">
    <property type="protein sequence ID" value="GJM53926.1"/>
    <property type="molecule type" value="Genomic_DNA"/>
</dbReference>
<dbReference type="EMBL" id="BQKA01000027">
    <property type="protein sequence ID" value="GJM50431.1"/>
    <property type="molecule type" value="Genomic_DNA"/>
</dbReference>
<dbReference type="AlphaFoldDB" id="A0AAV5AX09"/>
<protein>
    <recommendedName>
        <fullName evidence="5">Transposase</fullName>
    </recommendedName>
</protein>
<name>A0AAV5AX09_9FLAO</name>
<proteinExistence type="predicted"/>
<sequence>MQPDMRVLGVSKYYKIFQNKEDRRFYFEMPDRIVTLRFCELLELRGKIQNIDLDAHFSDDQHSGIEIISLCDHTHVCVFTTAQIVDLQKLLFAIFDTHSEADIYRKYILF</sequence>
<evidence type="ECO:0000313" key="4">
    <source>
        <dbReference type="Proteomes" id="UP001208692"/>
    </source>
</evidence>
<comment type="caution">
    <text evidence="1">The sequence shown here is derived from an EMBL/GenBank/DDBJ whole genome shotgun (WGS) entry which is preliminary data.</text>
</comment>
<gene>
    <name evidence="1" type="ORF">RCZ15_14040</name>
    <name evidence="2" type="ORF">RCZ16_22420</name>
</gene>
<evidence type="ECO:0000313" key="2">
    <source>
        <dbReference type="EMBL" id="GJM53926.1"/>
    </source>
</evidence>
<evidence type="ECO:0000313" key="3">
    <source>
        <dbReference type="Proteomes" id="UP001207736"/>
    </source>
</evidence>
<reference evidence="1 4" key="1">
    <citation type="submission" date="2021-11" db="EMBL/GenBank/DDBJ databases">
        <title>Draft genome sequence of Capnocytophaga sp. strain KC07075 isolated from cat oral cavity.</title>
        <authorList>
            <person name="Suzuki M."/>
            <person name="Imaoka K."/>
            <person name="Kimura M."/>
            <person name="Morikawa S."/>
            <person name="Maeda K."/>
        </authorList>
    </citation>
    <scope>NUCLEOTIDE SEQUENCE</scope>
    <source>
        <strain evidence="1">KC07075</strain>
        <strain evidence="2 4">KC07079</strain>
    </source>
</reference>
<evidence type="ECO:0000313" key="1">
    <source>
        <dbReference type="EMBL" id="GJM50431.1"/>
    </source>
</evidence>
<accession>A0AAV5AX09</accession>
<dbReference type="Proteomes" id="UP001207736">
    <property type="component" value="Unassembled WGS sequence"/>
</dbReference>
<organism evidence="1 3">
    <name type="scientific">Capnocytophaga catalasegens</name>
    <dbReference type="NCBI Taxonomy" id="1004260"/>
    <lineage>
        <taxon>Bacteria</taxon>
        <taxon>Pseudomonadati</taxon>
        <taxon>Bacteroidota</taxon>
        <taxon>Flavobacteriia</taxon>
        <taxon>Flavobacteriales</taxon>
        <taxon>Flavobacteriaceae</taxon>
        <taxon>Capnocytophaga</taxon>
    </lineage>
</organism>
<keyword evidence="4" id="KW-1185">Reference proteome</keyword>
<dbReference type="Proteomes" id="UP001208692">
    <property type="component" value="Unassembled WGS sequence"/>
</dbReference>
<evidence type="ECO:0008006" key="5">
    <source>
        <dbReference type="Google" id="ProtNLM"/>
    </source>
</evidence>